<dbReference type="InterPro" id="IPR022676">
    <property type="entry name" value="NMT_N"/>
</dbReference>
<dbReference type="Gene3D" id="3.40.630.170">
    <property type="match status" value="1"/>
</dbReference>
<evidence type="ECO:0000259" key="6">
    <source>
        <dbReference type="Pfam" id="PF01233"/>
    </source>
</evidence>
<dbReference type="Pfam" id="PF01233">
    <property type="entry name" value="NMT"/>
    <property type="match status" value="1"/>
</dbReference>
<evidence type="ECO:0000256" key="2">
    <source>
        <dbReference type="ARBA" id="ARBA00012923"/>
    </source>
</evidence>
<sequence>MQNYPEPYPYQHPFPYYYHYIFYVFLVIILIILVICAYIKIRFRFWAMQPVFHIYDLHYYLFPCGIINYELPEKNQYTNFKDIETIQYSKLSDLKLKQFTHFIKQHYLQNGDNQYCPTTKNITGYFTGHNCTSFFSFYYEDELLIDVKTQAQIPNKKIVGVMTTRPIHITINKAKNADATFDAYYVDYLCVDKTRRKQNIAPQVIQSHHYNQRLINKNILVSLFKREGDLTGIVPICVYNTYCFDMNRWAKPPPLLPYVSLIEVGKTNIHHLFDFFRDHNEKFDICILTETANMMHLINSKTIYIYMIIEQGEVICAYFFRRSYTYLKKGTEVLCCFASINCSKNSQLFAHGYKVALWKIYESHTAFKCAAIENISDNDVIVDNILERSRPIIVNPNAYFFYNFAYHTFHPKKVLVIN</sequence>
<accession>A0A6C0EUE7</accession>
<evidence type="ECO:0000313" key="7">
    <source>
        <dbReference type="EMBL" id="QHT32687.1"/>
    </source>
</evidence>
<dbReference type="AlphaFoldDB" id="A0A6C0EUE7"/>
<dbReference type="EMBL" id="MN738946">
    <property type="protein sequence ID" value="QHT32687.1"/>
    <property type="molecule type" value="Genomic_DNA"/>
</dbReference>
<name>A0A6C0EUE7_9ZZZZ</name>
<keyword evidence="3" id="KW-0808">Transferase</keyword>
<keyword evidence="4" id="KW-0012">Acyltransferase</keyword>
<keyword evidence="5" id="KW-0472">Membrane</keyword>
<dbReference type="SUPFAM" id="SSF55729">
    <property type="entry name" value="Acyl-CoA N-acyltransferases (Nat)"/>
    <property type="match status" value="1"/>
</dbReference>
<protein>
    <recommendedName>
        <fullName evidence="2">glycylpeptide N-tetradecanoyltransferase</fullName>
        <ecNumber evidence="2">2.3.1.97</ecNumber>
    </recommendedName>
</protein>
<organism evidence="7">
    <name type="scientific">viral metagenome</name>
    <dbReference type="NCBI Taxonomy" id="1070528"/>
    <lineage>
        <taxon>unclassified sequences</taxon>
        <taxon>metagenomes</taxon>
        <taxon>organismal metagenomes</taxon>
    </lineage>
</organism>
<feature type="domain" description="Glycylpeptide N-tetradecanoyltransferase N-terminal" evidence="6">
    <location>
        <begin position="92"/>
        <end position="224"/>
    </location>
</feature>
<keyword evidence="5" id="KW-1133">Transmembrane helix</keyword>
<evidence type="ECO:0000256" key="3">
    <source>
        <dbReference type="ARBA" id="ARBA00022679"/>
    </source>
</evidence>
<evidence type="ECO:0000256" key="4">
    <source>
        <dbReference type="ARBA" id="ARBA00023315"/>
    </source>
</evidence>
<comment type="similarity">
    <text evidence="1">Belongs to the NMT family.</text>
</comment>
<reference evidence="7" key="1">
    <citation type="journal article" date="2020" name="Nature">
        <title>Giant virus diversity and host interactions through global metagenomics.</title>
        <authorList>
            <person name="Schulz F."/>
            <person name="Roux S."/>
            <person name="Paez-Espino D."/>
            <person name="Jungbluth S."/>
            <person name="Walsh D.A."/>
            <person name="Denef V.J."/>
            <person name="McMahon K.D."/>
            <person name="Konstantinidis K.T."/>
            <person name="Eloe-Fadrosh E.A."/>
            <person name="Kyrpides N.C."/>
            <person name="Woyke T."/>
        </authorList>
    </citation>
    <scope>NUCLEOTIDE SEQUENCE</scope>
    <source>
        <strain evidence="7">GVMAG-M-3300009161-30</strain>
    </source>
</reference>
<dbReference type="EC" id="2.3.1.97" evidence="2"/>
<feature type="transmembrane region" description="Helical" evidence="5">
    <location>
        <begin position="20"/>
        <end position="39"/>
    </location>
</feature>
<proteinExistence type="inferred from homology"/>
<evidence type="ECO:0000256" key="5">
    <source>
        <dbReference type="SAM" id="Phobius"/>
    </source>
</evidence>
<evidence type="ECO:0000256" key="1">
    <source>
        <dbReference type="ARBA" id="ARBA00009469"/>
    </source>
</evidence>
<dbReference type="InterPro" id="IPR016181">
    <property type="entry name" value="Acyl_CoA_acyltransferase"/>
</dbReference>
<keyword evidence="5" id="KW-0812">Transmembrane</keyword>
<dbReference type="GO" id="GO:0004379">
    <property type="term" value="F:glycylpeptide N-tetradecanoyltransferase activity"/>
    <property type="evidence" value="ECO:0007669"/>
    <property type="project" value="UniProtKB-EC"/>
</dbReference>